<dbReference type="InterPro" id="IPR051354">
    <property type="entry name" value="Transposase_27_IS1"/>
</dbReference>
<dbReference type="PANTHER" id="PTHR33293:SF1">
    <property type="entry name" value="INSERTION ELEMENT IS1 1 PROTEIN INSB-RELATED"/>
    <property type="match status" value="1"/>
</dbReference>
<organism evidence="1 2">
    <name type="scientific">Saccharolobus shibatae</name>
    <dbReference type="NCBI Taxonomy" id="2286"/>
    <lineage>
        <taxon>Archaea</taxon>
        <taxon>Thermoproteota</taxon>
        <taxon>Thermoprotei</taxon>
        <taxon>Sulfolobales</taxon>
        <taxon>Sulfolobaceae</taxon>
        <taxon>Saccharolobus</taxon>
    </lineage>
</organism>
<evidence type="ECO:0000313" key="1">
    <source>
        <dbReference type="EMBL" id="QXJ32451.1"/>
    </source>
</evidence>
<reference evidence="1" key="1">
    <citation type="journal article" date="2021" name="Environ. Microbiol.">
        <title>New insights into the diversity and evolution of the archaeal mobilome from three complete genomes of Saccharolobus shibatae.</title>
        <authorList>
            <person name="Medvedeva S."/>
            <person name="Brandt D."/>
            <person name="Cvirkaite-Krupovic V."/>
            <person name="Liu Y."/>
            <person name="Severinov K."/>
            <person name="Ishino S."/>
            <person name="Ishino Y."/>
            <person name="Prangishvili D."/>
            <person name="Kalinowski J."/>
            <person name="Krupovic M."/>
        </authorList>
    </citation>
    <scope>NUCLEOTIDE SEQUENCE</scope>
    <source>
        <strain evidence="1">BEU9</strain>
    </source>
</reference>
<proteinExistence type="predicted"/>
<sequence length="65" mass="7482">MNSLPKSEVIYTDGYSVYQVLDNRIASKKYTVESYNSYCRAHLARLARDTRLIGVRGWLIIVLPC</sequence>
<gene>
    <name evidence="1" type="ORF">J5U21_02102</name>
</gene>
<protein>
    <submittedName>
        <fullName evidence="1">Uncharacterized protein</fullName>
    </submittedName>
</protein>
<name>A0A8F5BVZ2_9CREN</name>
<dbReference type="EMBL" id="CP077715">
    <property type="protein sequence ID" value="QXJ32451.1"/>
    <property type="molecule type" value="Genomic_DNA"/>
</dbReference>
<accession>A0A8F5BVZ2</accession>
<dbReference type="Proteomes" id="UP000693941">
    <property type="component" value="Chromosome"/>
</dbReference>
<evidence type="ECO:0000313" key="2">
    <source>
        <dbReference type="Proteomes" id="UP000693941"/>
    </source>
</evidence>
<dbReference type="PANTHER" id="PTHR33293">
    <property type="entry name" value="INSERTION ELEMENT IS1 1 PROTEIN INSB-RELATED"/>
    <property type="match status" value="1"/>
</dbReference>
<dbReference type="AlphaFoldDB" id="A0A8F5BVZ2"/>